<reference evidence="2" key="1">
    <citation type="submission" date="2019-10" db="EMBL/GenBank/DDBJ databases">
        <authorList>
            <consortium name="DOE Joint Genome Institute"/>
            <person name="Kuo A."/>
            <person name="Miyauchi S."/>
            <person name="Kiss E."/>
            <person name="Drula E."/>
            <person name="Kohler A."/>
            <person name="Sanchez-Garcia M."/>
            <person name="Andreopoulos B."/>
            <person name="Barry K.W."/>
            <person name="Bonito G."/>
            <person name="Buee M."/>
            <person name="Carver A."/>
            <person name="Chen C."/>
            <person name="Cichocki N."/>
            <person name="Clum A."/>
            <person name="Culley D."/>
            <person name="Crous P.W."/>
            <person name="Fauchery L."/>
            <person name="Girlanda M."/>
            <person name="Hayes R."/>
            <person name="Keri Z."/>
            <person name="LaButti K."/>
            <person name="Lipzen A."/>
            <person name="Lombard V."/>
            <person name="Magnuson J."/>
            <person name="Maillard F."/>
            <person name="Morin E."/>
            <person name="Murat C."/>
            <person name="Nolan M."/>
            <person name="Ohm R."/>
            <person name="Pangilinan J."/>
            <person name="Pereira M."/>
            <person name="Perotto S."/>
            <person name="Peter M."/>
            <person name="Riley R."/>
            <person name="Sitrit Y."/>
            <person name="Stielow B."/>
            <person name="Szollosi G."/>
            <person name="Zifcakova L."/>
            <person name="Stursova M."/>
            <person name="Spatafora J.W."/>
            <person name="Tedersoo L."/>
            <person name="Vaario L.-M."/>
            <person name="Yamada A."/>
            <person name="Yan M."/>
            <person name="Wang P."/>
            <person name="Xu J."/>
            <person name="Bruns T."/>
            <person name="Baldrian P."/>
            <person name="Vilgalys R."/>
            <person name="Henrissat B."/>
            <person name="Grigoriev I.V."/>
            <person name="Hibbett D."/>
            <person name="Nagy L.G."/>
            <person name="Martin F.M."/>
        </authorList>
    </citation>
    <scope>NUCLEOTIDE SEQUENCE</scope>
    <source>
        <strain evidence="2">Prilba</strain>
    </source>
</reference>
<feature type="compositionally biased region" description="Polar residues" evidence="1">
    <location>
        <begin position="804"/>
        <end position="813"/>
    </location>
</feature>
<name>A0A9P5MWT7_9AGAM</name>
<feature type="compositionally biased region" description="Low complexity" evidence="1">
    <location>
        <begin position="238"/>
        <end position="263"/>
    </location>
</feature>
<organism evidence="2 3">
    <name type="scientific">Russula ochroleuca</name>
    <dbReference type="NCBI Taxonomy" id="152965"/>
    <lineage>
        <taxon>Eukaryota</taxon>
        <taxon>Fungi</taxon>
        <taxon>Dikarya</taxon>
        <taxon>Basidiomycota</taxon>
        <taxon>Agaricomycotina</taxon>
        <taxon>Agaricomycetes</taxon>
        <taxon>Russulales</taxon>
        <taxon>Russulaceae</taxon>
        <taxon>Russula</taxon>
    </lineage>
</organism>
<feature type="compositionally biased region" description="Basic and acidic residues" evidence="1">
    <location>
        <begin position="635"/>
        <end position="644"/>
    </location>
</feature>
<sequence>MAVLVPQDWHPPKDHAMDSPTSNTSNSSVPRQRVSPSNDPSSAPSLVSSPQTHHYPYPVQQQQAGWNAHTQPFYPAAFYQNAHQQPYPMHPSQQGQVPPHGPFFDPNAQFAQWAYQQMMFNAQQQAHQLSQHGPPSSSQRGRSSSTNSPADFFAQNQLHNFSPFPSGTPPPHPSQLPNGYRSGSTPNGSTSGSSTPYDGFHPYRRPNHRQATQPSSDQPAVGDWRQQAIQPPYARADAAASTTSVNSTGSSSRQRTSSLQGSSNGASGSPHHHTGNNGATGSARSRNGPSPQLQVHPSSGSTGRNGGNLPASSSSPSPSSARPHHRNPSSSSSTSSVTRASQSGASVLHAPTPRPARPSPLSQGSSTAEKRMSRDDSELLELPNAAAIRSGGFKGRLRRVLSLNASQVIAEEESSPGTPSSASPLANQAAGLQSNAADAGDTVSTTTKQAKKKRTALFNSRLNASTDNISLSSTMSSASVVIRKLGSIGKLARRNSLAGITSLFKDKKDKDETGESDGKKGKKKRGEKGEAAEASVSHVTAELDRTSSEWSAELNGLSPAAKLARQHTLKSNAEAAARAKAQEEAAVVVAVAADSAAGAGATSSDNSVTQAGGSVPTTWEKNTTTNRGIPGTTHTNEDGMRVVVEDEDSGSEGESEHPHDYSAHVEGWEDEDWSHIDEDEDLTIRQGLERTSLGDDDDDHEPWAIGLRRSLERTMQPSKGILKNADGYDQHHFIDTPTNYSRHRSNSYNSHPAKAHELGPLARIPSPNPDHIDGLRHPTASSGPPVFLPALSFEEDEGRRPSSDRTLFNHPNLNSSAPVLSTVLSSPPTLAHRSATSSEKRLAFANNLSVYDTFPSSVYDRRSEPATWSRLTPALAQRIKEELNSFKMEEMEVHAASRIHTQFFV</sequence>
<dbReference type="OrthoDB" id="5563016at2759"/>
<feature type="compositionally biased region" description="Polar residues" evidence="1">
    <location>
        <begin position="146"/>
        <end position="160"/>
    </location>
</feature>
<feature type="compositionally biased region" description="Basic and acidic residues" evidence="1">
    <location>
        <begin position="508"/>
        <end position="519"/>
    </location>
</feature>
<feature type="compositionally biased region" description="Low complexity" evidence="1">
    <location>
        <begin position="133"/>
        <end position="145"/>
    </location>
</feature>
<feature type="region of interest" description="Disordered" evidence="1">
    <location>
        <begin position="508"/>
        <end position="544"/>
    </location>
</feature>
<feature type="region of interest" description="Disordered" evidence="1">
    <location>
        <begin position="597"/>
        <end position="661"/>
    </location>
</feature>
<keyword evidence="3" id="KW-1185">Reference proteome</keyword>
<dbReference type="GO" id="GO:0030036">
    <property type="term" value="P:actin cytoskeleton organization"/>
    <property type="evidence" value="ECO:0007669"/>
    <property type="project" value="TreeGrafter"/>
</dbReference>
<feature type="compositionally biased region" description="Basic and acidic residues" evidence="1">
    <location>
        <begin position="368"/>
        <end position="377"/>
    </location>
</feature>
<dbReference type="PANTHER" id="PTHR12751">
    <property type="entry name" value="PHOSPHATASE AND ACTIN REGULATOR PHACTR"/>
    <property type="match status" value="1"/>
</dbReference>
<gene>
    <name evidence="2" type="ORF">DFH94DRAFT_427772</name>
</gene>
<protein>
    <submittedName>
        <fullName evidence="2">Uncharacterized protein</fullName>
    </submittedName>
</protein>
<evidence type="ECO:0000256" key="1">
    <source>
        <dbReference type="SAM" id="MobiDB-lite"/>
    </source>
</evidence>
<dbReference type="AlphaFoldDB" id="A0A9P5MWT7"/>
<feature type="compositionally biased region" description="Low complexity" evidence="1">
    <location>
        <begin position="19"/>
        <end position="30"/>
    </location>
</feature>
<proteinExistence type="predicted"/>
<feature type="region of interest" description="Disordered" evidence="1">
    <location>
        <begin position="1"/>
        <end position="55"/>
    </location>
</feature>
<accession>A0A9P5MWT7</accession>
<evidence type="ECO:0000313" key="2">
    <source>
        <dbReference type="EMBL" id="KAF8480778.1"/>
    </source>
</evidence>
<feature type="compositionally biased region" description="Low complexity" evidence="1">
    <location>
        <begin position="182"/>
        <end position="196"/>
    </location>
</feature>
<feature type="compositionally biased region" description="Polar residues" evidence="1">
    <location>
        <begin position="415"/>
        <end position="436"/>
    </location>
</feature>
<dbReference type="Proteomes" id="UP000759537">
    <property type="component" value="Unassembled WGS sequence"/>
</dbReference>
<feature type="region of interest" description="Disordered" evidence="1">
    <location>
        <begin position="794"/>
        <end position="813"/>
    </location>
</feature>
<feature type="region of interest" description="Disordered" evidence="1">
    <location>
        <begin position="85"/>
        <end position="106"/>
    </location>
</feature>
<feature type="compositionally biased region" description="Low complexity" evidence="1">
    <location>
        <begin position="310"/>
        <end position="321"/>
    </location>
</feature>
<feature type="compositionally biased region" description="Low complexity" evidence="1">
    <location>
        <begin position="328"/>
        <end position="343"/>
    </location>
</feature>
<feature type="region of interest" description="Disordered" evidence="1">
    <location>
        <begin position="124"/>
        <end position="378"/>
    </location>
</feature>
<feature type="compositionally biased region" description="Polar residues" evidence="1">
    <location>
        <begin position="209"/>
        <end position="218"/>
    </location>
</feature>
<evidence type="ECO:0000313" key="3">
    <source>
        <dbReference type="Proteomes" id="UP000759537"/>
    </source>
</evidence>
<feature type="compositionally biased region" description="Polar residues" evidence="1">
    <location>
        <begin position="602"/>
        <end position="627"/>
    </location>
</feature>
<reference evidence="2" key="2">
    <citation type="journal article" date="2020" name="Nat. Commun.">
        <title>Large-scale genome sequencing of mycorrhizal fungi provides insights into the early evolution of symbiotic traits.</title>
        <authorList>
            <person name="Miyauchi S."/>
            <person name="Kiss E."/>
            <person name="Kuo A."/>
            <person name="Drula E."/>
            <person name="Kohler A."/>
            <person name="Sanchez-Garcia M."/>
            <person name="Morin E."/>
            <person name="Andreopoulos B."/>
            <person name="Barry K.W."/>
            <person name="Bonito G."/>
            <person name="Buee M."/>
            <person name="Carver A."/>
            <person name="Chen C."/>
            <person name="Cichocki N."/>
            <person name="Clum A."/>
            <person name="Culley D."/>
            <person name="Crous P.W."/>
            <person name="Fauchery L."/>
            <person name="Girlanda M."/>
            <person name="Hayes R.D."/>
            <person name="Keri Z."/>
            <person name="LaButti K."/>
            <person name="Lipzen A."/>
            <person name="Lombard V."/>
            <person name="Magnuson J."/>
            <person name="Maillard F."/>
            <person name="Murat C."/>
            <person name="Nolan M."/>
            <person name="Ohm R.A."/>
            <person name="Pangilinan J."/>
            <person name="Pereira M.F."/>
            <person name="Perotto S."/>
            <person name="Peter M."/>
            <person name="Pfister S."/>
            <person name="Riley R."/>
            <person name="Sitrit Y."/>
            <person name="Stielow J.B."/>
            <person name="Szollosi G."/>
            <person name="Zifcakova L."/>
            <person name="Stursova M."/>
            <person name="Spatafora J.W."/>
            <person name="Tedersoo L."/>
            <person name="Vaario L.M."/>
            <person name="Yamada A."/>
            <person name="Yan M."/>
            <person name="Wang P."/>
            <person name="Xu J."/>
            <person name="Bruns T."/>
            <person name="Baldrian P."/>
            <person name="Vilgalys R."/>
            <person name="Dunand C."/>
            <person name="Henrissat B."/>
            <person name="Grigoriev I.V."/>
            <person name="Hibbett D."/>
            <person name="Nagy L.G."/>
            <person name="Martin F.M."/>
        </authorList>
    </citation>
    <scope>NUCLEOTIDE SEQUENCE</scope>
    <source>
        <strain evidence="2">Prilba</strain>
    </source>
</reference>
<dbReference type="PANTHER" id="PTHR12751:SF18">
    <property type="entry name" value="PHOSPHATASE AND ACTIN REGULATOR 1"/>
    <property type="match status" value="1"/>
</dbReference>
<feature type="region of interest" description="Disordered" evidence="1">
    <location>
        <begin position="411"/>
        <end position="449"/>
    </location>
</feature>
<comment type="caution">
    <text evidence="2">The sequence shown here is derived from an EMBL/GenBank/DDBJ whole genome shotgun (WGS) entry which is preliminary data.</text>
</comment>
<dbReference type="EMBL" id="WHVB01000007">
    <property type="protein sequence ID" value="KAF8480778.1"/>
    <property type="molecule type" value="Genomic_DNA"/>
</dbReference>
<feature type="compositionally biased region" description="Polar residues" evidence="1">
    <location>
        <begin position="275"/>
        <end position="302"/>
    </location>
</feature>
<feature type="compositionally biased region" description="Polar residues" evidence="1">
    <location>
        <begin position="34"/>
        <end position="52"/>
    </location>
</feature>
<dbReference type="GO" id="GO:0003779">
    <property type="term" value="F:actin binding"/>
    <property type="evidence" value="ECO:0007669"/>
    <property type="project" value="TreeGrafter"/>
</dbReference>